<protein>
    <submittedName>
        <fullName evidence="2">IS630 family transposase</fullName>
    </submittedName>
</protein>
<organism evidence="2">
    <name type="scientific">Salmonella enterica</name>
    <name type="common">Salmonella choleraesuis</name>
    <dbReference type="NCBI Taxonomy" id="28901"/>
    <lineage>
        <taxon>Bacteria</taxon>
        <taxon>Pseudomonadati</taxon>
        <taxon>Pseudomonadota</taxon>
        <taxon>Gammaproteobacteria</taxon>
        <taxon>Enterobacterales</taxon>
        <taxon>Enterobacteriaceae</taxon>
        <taxon>Salmonella</taxon>
    </lineage>
</organism>
<dbReference type="InterPro" id="IPR009057">
    <property type="entry name" value="Homeodomain-like_sf"/>
</dbReference>
<dbReference type="SUPFAM" id="SSF46689">
    <property type="entry name" value="Homeodomain-like"/>
    <property type="match status" value="1"/>
</dbReference>
<dbReference type="InterPro" id="IPR025959">
    <property type="entry name" value="Winged_HTH_dom"/>
</dbReference>
<dbReference type="Pfam" id="PF13592">
    <property type="entry name" value="HTH_33"/>
    <property type="match status" value="1"/>
</dbReference>
<comment type="caution">
    <text evidence="2">The sequence shown here is derived from an EMBL/GenBank/DDBJ whole genome shotgun (WGS) entry which is preliminary data.</text>
</comment>
<reference evidence="2" key="1">
    <citation type="journal article" date="2018" name="Genome Biol.">
        <title>SKESA: strategic k-mer extension for scrupulous assemblies.</title>
        <authorList>
            <person name="Souvorov A."/>
            <person name="Agarwala R."/>
            <person name="Lipman D.J."/>
        </authorList>
    </citation>
    <scope>NUCLEOTIDE SEQUENCE</scope>
    <source>
        <strain evidence="2">MA.CK_00/00002125</strain>
    </source>
</reference>
<dbReference type="EMBL" id="DAAWYJ010000012">
    <property type="protein sequence ID" value="HAG0015740.1"/>
    <property type="molecule type" value="Genomic_DNA"/>
</dbReference>
<evidence type="ECO:0000259" key="1">
    <source>
        <dbReference type="Pfam" id="PF13592"/>
    </source>
</evidence>
<feature type="domain" description="Winged helix-turn helix" evidence="1">
    <location>
        <begin position="92"/>
        <end position="147"/>
    </location>
</feature>
<dbReference type="Pfam" id="PF13551">
    <property type="entry name" value="HTH_29"/>
    <property type="match status" value="1"/>
</dbReference>
<evidence type="ECO:0000313" key="2">
    <source>
        <dbReference type="EMBL" id="HAG0015740.1"/>
    </source>
</evidence>
<proteinExistence type="predicted"/>
<reference evidence="2" key="2">
    <citation type="submission" date="2020-02" db="EMBL/GenBank/DDBJ databases">
        <authorList>
            <consortium name="NCBI Pathogen Detection Project"/>
        </authorList>
    </citation>
    <scope>NUCLEOTIDE SEQUENCE</scope>
    <source>
        <strain evidence="2">MA.CK_00/00002125</strain>
    </source>
</reference>
<sequence>MKIHLTSEQRILYKASKDTRVRDRIRCVLLSADDWTAAMIARSQLIDETTVRRHLNDWLNDEKMKPENGGSDSYLSETQTLELTEYLTNNLLPTTQAIIELVDEWWGRYTVAGMTKWLHRNGFSYRKPVGVPHKCSAQAQQAFVETYEKLKQEAGDDEPLLFIDG</sequence>
<feature type="non-terminal residue" evidence="2">
    <location>
        <position position="165"/>
    </location>
</feature>
<dbReference type="AlphaFoldDB" id="A0A756L8A1"/>
<name>A0A756L8A1_SALER</name>
<gene>
    <name evidence="2" type="ORF">G8O67_003043</name>
</gene>
<accession>A0A756L8A1</accession>